<gene>
    <name evidence="2" type="ORF">LCGC14_1926630</name>
</gene>
<dbReference type="InterPro" id="IPR013785">
    <property type="entry name" value="Aldolase_TIM"/>
</dbReference>
<name>A0A0F9I323_9ZZZZ</name>
<dbReference type="InterPro" id="IPR051690">
    <property type="entry name" value="PseI-like"/>
</dbReference>
<comment type="caution">
    <text evidence="2">The sequence shown here is derived from an EMBL/GenBank/DDBJ whole genome shotgun (WGS) entry which is preliminary data.</text>
</comment>
<dbReference type="SUPFAM" id="SSF51569">
    <property type="entry name" value="Aldolase"/>
    <property type="match status" value="1"/>
</dbReference>
<evidence type="ECO:0000313" key="2">
    <source>
        <dbReference type="EMBL" id="KKL88245.1"/>
    </source>
</evidence>
<dbReference type="PANTHER" id="PTHR42966:SF2">
    <property type="entry name" value="PSEUDAMINIC ACID SYNTHASE"/>
    <property type="match status" value="1"/>
</dbReference>
<reference evidence="2" key="1">
    <citation type="journal article" date="2015" name="Nature">
        <title>Complex archaea that bridge the gap between prokaryotes and eukaryotes.</title>
        <authorList>
            <person name="Spang A."/>
            <person name="Saw J.H."/>
            <person name="Jorgensen S.L."/>
            <person name="Zaremba-Niedzwiedzka K."/>
            <person name="Martijn J."/>
            <person name="Lind A.E."/>
            <person name="van Eijk R."/>
            <person name="Schleper C."/>
            <person name="Guy L."/>
            <person name="Ettema T.J."/>
        </authorList>
    </citation>
    <scope>NUCLEOTIDE SEQUENCE</scope>
</reference>
<protein>
    <recommendedName>
        <fullName evidence="1">PseI/NeuA/B-like domain-containing protein</fullName>
    </recommendedName>
</protein>
<dbReference type="InterPro" id="IPR013132">
    <property type="entry name" value="PseI/NeuA/B-like_N"/>
</dbReference>
<organism evidence="2">
    <name type="scientific">marine sediment metagenome</name>
    <dbReference type="NCBI Taxonomy" id="412755"/>
    <lineage>
        <taxon>unclassified sequences</taxon>
        <taxon>metagenomes</taxon>
        <taxon>ecological metagenomes</taxon>
    </lineage>
</organism>
<feature type="domain" description="PseI/NeuA/B-like" evidence="1">
    <location>
        <begin position="191"/>
        <end position="250"/>
    </location>
</feature>
<dbReference type="PANTHER" id="PTHR42966">
    <property type="entry name" value="N-ACETYLNEURAMINATE SYNTHASE"/>
    <property type="match status" value="1"/>
</dbReference>
<dbReference type="Pfam" id="PF03102">
    <property type="entry name" value="NeuB"/>
    <property type="match status" value="2"/>
</dbReference>
<dbReference type="GO" id="GO:0016051">
    <property type="term" value="P:carbohydrate biosynthetic process"/>
    <property type="evidence" value="ECO:0007669"/>
    <property type="project" value="InterPro"/>
</dbReference>
<sequence>MNIAGIEIGPHLPTRFTAEIGNAHGGDLPRALRLIDAAKEAGADFVKFQCFAPIELVALRGDGMAPDPWGDEGWTMLKLYEKAQTPFDWFGALVAHAKEVGIPWFSSVFGLESLALLNVLKCPAYKIAALDSQSAMMVDIKNAIRNIGKPIIESRRPYQPSLLPLADLTLYCPEGYPQTDFELFRLRGGLLGFSYHGTDMGVPFTAAVAGATMVEVHLQLADEPSELESNVSLTEFQLADLIEGVRAAEEWIL</sequence>
<dbReference type="Gene3D" id="3.20.20.70">
    <property type="entry name" value="Aldolase class I"/>
    <property type="match status" value="2"/>
</dbReference>
<evidence type="ECO:0000259" key="1">
    <source>
        <dbReference type="Pfam" id="PF03102"/>
    </source>
</evidence>
<dbReference type="GO" id="GO:0047444">
    <property type="term" value="F:N-acylneuraminate-9-phosphate synthase activity"/>
    <property type="evidence" value="ECO:0007669"/>
    <property type="project" value="TreeGrafter"/>
</dbReference>
<dbReference type="EMBL" id="LAZR01020618">
    <property type="protein sequence ID" value="KKL88245.1"/>
    <property type="molecule type" value="Genomic_DNA"/>
</dbReference>
<accession>A0A0F9I323</accession>
<dbReference type="AlphaFoldDB" id="A0A0F9I323"/>
<proteinExistence type="predicted"/>
<feature type="domain" description="PseI/NeuA/B-like" evidence="1">
    <location>
        <begin position="34"/>
        <end position="154"/>
    </location>
</feature>